<dbReference type="AlphaFoldDB" id="A0A0D2N6Z5"/>
<dbReference type="EMBL" id="KN818115">
    <property type="protein sequence ID" value="KJA12581.1"/>
    <property type="molecule type" value="Genomic_DNA"/>
</dbReference>
<sequence>MAARVGICANPSMVAAQLLRARETWPQDVWARTGRVQLASAFIASLLAGKWTGMGETEA</sequence>
<name>A0A0D2N6Z5_HYPSF</name>
<protein>
    <submittedName>
        <fullName evidence="1">Uncharacterized protein</fullName>
    </submittedName>
</protein>
<dbReference type="OrthoDB" id="1728974at2759"/>
<reference evidence="2" key="1">
    <citation type="submission" date="2014-04" db="EMBL/GenBank/DDBJ databases">
        <title>Evolutionary Origins and Diversification of the Mycorrhizal Mutualists.</title>
        <authorList>
            <consortium name="DOE Joint Genome Institute"/>
            <consortium name="Mycorrhizal Genomics Consortium"/>
            <person name="Kohler A."/>
            <person name="Kuo A."/>
            <person name="Nagy L.G."/>
            <person name="Floudas D."/>
            <person name="Copeland A."/>
            <person name="Barry K.W."/>
            <person name="Cichocki N."/>
            <person name="Veneault-Fourrey C."/>
            <person name="LaButti K."/>
            <person name="Lindquist E.A."/>
            <person name="Lipzen A."/>
            <person name="Lundell T."/>
            <person name="Morin E."/>
            <person name="Murat C."/>
            <person name="Riley R."/>
            <person name="Ohm R."/>
            <person name="Sun H."/>
            <person name="Tunlid A."/>
            <person name="Henrissat B."/>
            <person name="Grigoriev I.V."/>
            <person name="Hibbett D.S."/>
            <person name="Martin F."/>
        </authorList>
    </citation>
    <scope>NUCLEOTIDE SEQUENCE [LARGE SCALE GENOMIC DNA]</scope>
    <source>
        <strain evidence="2">FD-334 SS-4</strain>
    </source>
</reference>
<evidence type="ECO:0000313" key="2">
    <source>
        <dbReference type="Proteomes" id="UP000054270"/>
    </source>
</evidence>
<dbReference type="STRING" id="945553.A0A0D2N6Z5"/>
<proteinExistence type="predicted"/>
<feature type="non-terminal residue" evidence="1">
    <location>
        <position position="59"/>
    </location>
</feature>
<accession>A0A0D2N6Z5</accession>
<gene>
    <name evidence="1" type="ORF">HYPSUDRAFT_210359</name>
</gene>
<organism evidence="1 2">
    <name type="scientific">Hypholoma sublateritium (strain FD-334 SS-4)</name>
    <dbReference type="NCBI Taxonomy" id="945553"/>
    <lineage>
        <taxon>Eukaryota</taxon>
        <taxon>Fungi</taxon>
        <taxon>Dikarya</taxon>
        <taxon>Basidiomycota</taxon>
        <taxon>Agaricomycotina</taxon>
        <taxon>Agaricomycetes</taxon>
        <taxon>Agaricomycetidae</taxon>
        <taxon>Agaricales</taxon>
        <taxon>Agaricineae</taxon>
        <taxon>Strophariaceae</taxon>
        <taxon>Hypholoma</taxon>
    </lineage>
</organism>
<dbReference type="Gene3D" id="3.30.420.40">
    <property type="match status" value="1"/>
</dbReference>
<dbReference type="Proteomes" id="UP000054270">
    <property type="component" value="Unassembled WGS sequence"/>
</dbReference>
<keyword evidence="2" id="KW-1185">Reference proteome</keyword>
<evidence type="ECO:0000313" key="1">
    <source>
        <dbReference type="EMBL" id="KJA12581.1"/>
    </source>
</evidence>